<dbReference type="EMBL" id="AFNU02000004">
    <property type="protein sequence ID" value="ERJ12507.1"/>
    <property type="molecule type" value="Genomic_DNA"/>
</dbReference>
<evidence type="ECO:0000313" key="2">
    <source>
        <dbReference type="Proteomes" id="UP000005707"/>
    </source>
</evidence>
<name>F7PT77_9MOLU</name>
<comment type="caution">
    <text evidence="1">The sequence shown here is derived from an EMBL/GenBank/DDBJ whole genome shotgun (WGS) entry which is preliminary data.</text>
</comment>
<dbReference type="InParanoid" id="F7PT77"/>
<dbReference type="RefSeq" id="WP_008824914.1">
    <property type="nucleotide sequence ID" value="NZ_AFNU02000004.1"/>
</dbReference>
<accession>F7PT77</accession>
<reference evidence="1 2" key="2">
    <citation type="journal article" date="2013" name="PLoS ONE">
        <title>INDIGO - INtegrated Data Warehouse of MIcrobial GenOmes with Examples from the Red Sea Extremophiles.</title>
        <authorList>
            <person name="Alam I."/>
            <person name="Antunes A."/>
            <person name="Kamau A.A."/>
            <person name="Ba Alawi W."/>
            <person name="Kalkatawi M."/>
            <person name="Stingl U."/>
            <person name="Bajic V.B."/>
        </authorList>
    </citation>
    <scope>NUCLEOTIDE SEQUENCE [LARGE SCALE GENOMIC DNA]</scope>
    <source>
        <strain evidence="1 2">SSD-17B</strain>
    </source>
</reference>
<dbReference type="STRING" id="1033810.HLPCO_001493"/>
<dbReference type="Proteomes" id="UP000005707">
    <property type="component" value="Unassembled WGS sequence"/>
</dbReference>
<keyword evidence="2" id="KW-1185">Reference proteome</keyword>
<dbReference type="AlphaFoldDB" id="F7PT77"/>
<gene>
    <name evidence="1" type="ORF">HLPCO_001493</name>
</gene>
<evidence type="ECO:0000313" key="1">
    <source>
        <dbReference type="EMBL" id="ERJ12507.1"/>
    </source>
</evidence>
<proteinExistence type="predicted"/>
<organism evidence="1 2">
    <name type="scientific">Haloplasma contractile SSD-17B</name>
    <dbReference type="NCBI Taxonomy" id="1033810"/>
    <lineage>
        <taxon>Bacteria</taxon>
        <taxon>Bacillati</taxon>
        <taxon>Mycoplasmatota</taxon>
        <taxon>Mollicutes</taxon>
        <taxon>Haloplasmatales</taxon>
        <taxon>Haloplasmataceae</taxon>
        <taxon>Haloplasma</taxon>
    </lineage>
</organism>
<protein>
    <submittedName>
        <fullName evidence="1">Uncharacterized protein</fullName>
    </submittedName>
</protein>
<reference evidence="1 2" key="1">
    <citation type="journal article" date="2011" name="J. Bacteriol.">
        <title>Genome sequence of Haloplasma contractile, an unusual contractile bacterium from a deep-sea anoxic brine lake.</title>
        <authorList>
            <person name="Antunes A."/>
            <person name="Alam I."/>
            <person name="El Dorry H."/>
            <person name="Siam R."/>
            <person name="Robertson A."/>
            <person name="Bajic V.B."/>
            <person name="Stingl U."/>
        </authorList>
    </citation>
    <scope>NUCLEOTIDE SEQUENCE [LARGE SCALE GENOMIC DNA]</scope>
    <source>
        <strain evidence="1 2">SSD-17B</strain>
    </source>
</reference>
<sequence length="251" mass="29262">MKVFLLRAVAFNKTNDNFNAKCDPYEYKAEVFSSLELAISTGKTTLQDQIKNLYNNYEFRDVCSLKEFTLDCISFIFEVEEIDPNVNDNYTSLDEESIVSNPFKIVWDFNLQGDLLSRNIYVDDNCSYDIRPDDLNANAGTKFKIGDIVKDNKNKENKKLYIITACPSKEIKPFSNYYNVGYICDNGYYDYGVHNHFHEEDIDLYTGEVSEPIKWLSDFFARRIKVDEQTKDDIMNGKYNFSEGLSYRTIK</sequence>